<dbReference type="Pfam" id="PF04299">
    <property type="entry name" value="FMN_bind_2"/>
    <property type="match status" value="1"/>
</dbReference>
<organism evidence="1 2">
    <name type="scientific">Caldalkalibacillus horti</name>
    <dbReference type="NCBI Taxonomy" id="77523"/>
    <lineage>
        <taxon>Bacteria</taxon>
        <taxon>Bacillati</taxon>
        <taxon>Bacillota</taxon>
        <taxon>Bacilli</taxon>
        <taxon>Bacillales</taxon>
        <taxon>Bacillaceae</taxon>
        <taxon>Caldalkalibacillus</taxon>
    </lineage>
</organism>
<dbReference type="InterPro" id="IPR007396">
    <property type="entry name" value="TR_PAI2-type"/>
</dbReference>
<dbReference type="InterPro" id="IPR012349">
    <property type="entry name" value="Split_barrel_FMN-bd"/>
</dbReference>
<dbReference type="SUPFAM" id="SSF50475">
    <property type="entry name" value="FMN-binding split barrel"/>
    <property type="match status" value="1"/>
</dbReference>
<evidence type="ECO:0000313" key="2">
    <source>
        <dbReference type="Proteomes" id="UP001235840"/>
    </source>
</evidence>
<dbReference type="EMBL" id="JAUSTY010000005">
    <property type="protein sequence ID" value="MDQ0165608.1"/>
    <property type="molecule type" value="Genomic_DNA"/>
</dbReference>
<protein>
    <submittedName>
        <fullName evidence="1">Transcriptional regulator</fullName>
    </submittedName>
</protein>
<name>A0ABT9VX86_9BACI</name>
<gene>
    <name evidence="1" type="ORF">J2S11_001509</name>
</gene>
<dbReference type="RefSeq" id="WP_307392879.1">
    <property type="nucleotide sequence ID" value="NZ_JAUSTY010000005.1"/>
</dbReference>
<dbReference type="Gene3D" id="2.30.110.10">
    <property type="entry name" value="Electron Transport, Fmn-binding Protein, Chain A"/>
    <property type="match status" value="1"/>
</dbReference>
<sequence>MYTPKAFQVTDQDVLQDFIAQNSFGVLLSLDEKKIEGTHLPLLYDAETNQLIGHVARANQQWQHANGVEVLAIFHGPHSYISSSWYEEDNTVPTWNYTAVHVYGKLEVIQEAEKIVETMDKTVAFYDPDLDLKKTVSEKSMAGLLQGIVAFQIQVTKWEGKWKLSQNHSTERQKRVIEQLSKSSNQQDIEIAKLMKQSLTES</sequence>
<dbReference type="PIRSF" id="PIRSF010372">
    <property type="entry name" value="PaiB"/>
    <property type="match status" value="1"/>
</dbReference>
<keyword evidence="2" id="KW-1185">Reference proteome</keyword>
<dbReference type="PANTHER" id="PTHR35802">
    <property type="entry name" value="PROTEASE SYNTHASE AND SPORULATION PROTEIN PAI 2"/>
    <property type="match status" value="1"/>
</dbReference>
<dbReference type="PANTHER" id="PTHR35802:SF1">
    <property type="entry name" value="PROTEASE SYNTHASE AND SPORULATION PROTEIN PAI 2"/>
    <property type="match status" value="1"/>
</dbReference>
<proteinExistence type="predicted"/>
<dbReference type="Proteomes" id="UP001235840">
    <property type="component" value="Unassembled WGS sequence"/>
</dbReference>
<evidence type="ECO:0000313" key="1">
    <source>
        <dbReference type="EMBL" id="MDQ0165608.1"/>
    </source>
</evidence>
<comment type="caution">
    <text evidence="1">The sequence shown here is derived from an EMBL/GenBank/DDBJ whole genome shotgun (WGS) entry which is preliminary data.</text>
</comment>
<reference evidence="1 2" key="1">
    <citation type="submission" date="2023-07" db="EMBL/GenBank/DDBJ databases">
        <title>Genomic Encyclopedia of Type Strains, Phase IV (KMG-IV): sequencing the most valuable type-strain genomes for metagenomic binning, comparative biology and taxonomic classification.</title>
        <authorList>
            <person name="Goeker M."/>
        </authorList>
    </citation>
    <scope>NUCLEOTIDE SEQUENCE [LARGE SCALE GENOMIC DNA]</scope>
    <source>
        <strain evidence="1 2">DSM 12751</strain>
    </source>
</reference>
<accession>A0ABT9VX86</accession>